<organism evidence="1 2">
    <name type="scientific">Paramuricea clavata</name>
    <name type="common">Red gorgonian</name>
    <name type="synonym">Violescent sea-whip</name>
    <dbReference type="NCBI Taxonomy" id="317549"/>
    <lineage>
        <taxon>Eukaryota</taxon>
        <taxon>Metazoa</taxon>
        <taxon>Cnidaria</taxon>
        <taxon>Anthozoa</taxon>
        <taxon>Octocorallia</taxon>
        <taxon>Malacalcyonacea</taxon>
        <taxon>Plexauridae</taxon>
        <taxon>Paramuricea</taxon>
    </lineage>
</organism>
<dbReference type="Proteomes" id="UP001152795">
    <property type="component" value="Unassembled WGS sequence"/>
</dbReference>
<protein>
    <submittedName>
        <fullName evidence="1">Uncharacterized protein</fullName>
    </submittedName>
</protein>
<reference evidence="1" key="1">
    <citation type="submission" date="2020-04" db="EMBL/GenBank/DDBJ databases">
        <authorList>
            <person name="Alioto T."/>
            <person name="Alioto T."/>
            <person name="Gomez Garrido J."/>
        </authorList>
    </citation>
    <scope>NUCLEOTIDE SEQUENCE</scope>
    <source>
        <strain evidence="1">A484AB</strain>
    </source>
</reference>
<name>A0A6S7LS71_PARCT</name>
<evidence type="ECO:0000313" key="2">
    <source>
        <dbReference type="Proteomes" id="UP001152795"/>
    </source>
</evidence>
<accession>A0A6S7LS71</accession>
<sequence>FAVSIGANVVGILLAIAGLTYAAAVWAVLNHTCVTVNINGLILTEDACTCINDIYDNSKPVTYAASCSDLEGVRNASAAATILYVLLLILSFVGSILGCAGACCGNRVC</sequence>
<dbReference type="AlphaFoldDB" id="A0A6S7LS71"/>
<feature type="non-terminal residue" evidence="1">
    <location>
        <position position="109"/>
    </location>
</feature>
<keyword evidence="2" id="KW-1185">Reference proteome</keyword>
<evidence type="ECO:0000313" key="1">
    <source>
        <dbReference type="EMBL" id="CAB4042712.1"/>
    </source>
</evidence>
<dbReference type="EMBL" id="CACRXK020030666">
    <property type="protein sequence ID" value="CAB4042712.1"/>
    <property type="molecule type" value="Genomic_DNA"/>
</dbReference>
<proteinExistence type="predicted"/>
<comment type="caution">
    <text evidence="1">The sequence shown here is derived from an EMBL/GenBank/DDBJ whole genome shotgun (WGS) entry which is preliminary data.</text>
</comment>
<gene>
    <name evidence="1" type="ORF">PACLA_8A088829</name>
</gene>